<dbReference type="Gene3D" id="3.40.50.850">
    <property type="entry name" value="Isochorismatase-like"/>
    <property type="match status" value="1"/>
</dbReference>
<dbReference type="OrthoDB" id="269496at2759"/>
<evidence type="ECO:0000256" key="2">
    <source>
        <dbReference type="ARBA" id="ARBA00040688"/>
    </source>
</evidence>
<dbReference type="InterPro" id="IPR036380">
    <property type="entry name" value="Isochorismatase-like_sf"/>
</dbReference>
<dbReference type="FunFam" id="3.40.50.850:FF:000001">
    <property type="entry name" value="Isochorismatase domain-containing protein 1"/>
    <property type="match status" value="1"/>
</dbReference>
<evidence type="ECO:0000256" key="1">
    <source>
        <dbReference type="ARBA" id="ARBA00006336"/>
    </source>
</evidence>
<dbReference type="InterPro" id="IPR000868">
    <property type="entry name" value="Isochorismatase-like_dom"/>
</dbReference>
<name>A0A0N4UUG5_ENTVE</name>
<comment type="similarity">
    <text evidence="1">Belongs to the isochorismatase family.</text>
</comment>
<dbReference type="PANTHER" id="PTHR14119">
    <property type="entry name" value="HYDROLASE"/>
    <property type="match status" value="1"/>
</dbReference>
<evidence type="ECO:0000259" key="3">
    <source>
        <dbReference type="Pfam" id="PF00857"/>
    </source>
</evidence>
<dbReference type="Pfam" id="PF00857">
    <property type="entry name" value="Isochorismatase"/>
    <property type="match status" value="1"/>
</dbReference>
<dbReference type="PANTHER" id="PTHR14119:SF17">
    <property type="entry name" value="ISOCHORISMATASE DOMAIN-CONTAINING PROTEIN 1"/>
    <property type="match status" value="1"/>
</dbReference>
<evidence type="ECO:0000313" key="6">
    <source>
        <dbReference type="WBParaSite" id="EVEC_0000103001-mRNA-1"/>
    </source>
</evidence>
<feature type="domain" description="Isochorismatase-like" evidence="3">
    <location>
        <begin position="17"/>
        <end position="164"/>
    </location>
</feature>
<dbReference type="SUPFAM" id="SSF52499">
    <property type="entry name" value="Isochorismatase-like hydrolases"/>
    <property type="match status" value="1"/>
</dbReference>
<dbReference type="InterPro" id="IPR050993">
    <property type="entry name" value="Isochorismatase_domain"/>
</dbReference>
<evidence type="ECO:0000313" key="5">
    <source>
        <dbReference type="Proteomes" id="UP000274131"/>
    </source>
</evidence>
<proteinExistence type="inferred from homology"/>
<dbReference type="STRING" id="51028.A0A0N4UUG5"/>
<accession>A0A0N4UUG5</accession>
<organism evidence="6">
    <name type="scientific">Enterobius vermicularis</name>
    <name type="common">Human pinworm</name>
    <dbReference type="NCBI Taxonomy" id="51028"/>
    <lineage>
        <taxon>Eukaryota</taxon>
        <taxon>Metazoa</taxon>
        <taxon>Ecdysozoa</taxon>
        <taxon>Nematoda</taxon>
        <taxon>Chromadorea</taxon>
        <taxon>Rhabditida</taxon>
        <taxon>Spirurina</taxon>
        <taxon>Oxyuridomorpha</taxon>
        <taxon>Oxyuroidea</taxon>
        <taxon>Oxyuridae</taxon>
        <taxon>Enterobius</taxon>
    </lineage>
</organism>
<keyword evidence="5" id="KW-1185">Reference proteome</keyword>
<dbReference type="AlphaFoldDB" id="A0A0N4UUG5"/>
<gene>
    <name evidence="4" type="ORF">EVEC_LOCUS738</name>
</gene>
<dbReference type="Proteomes" id="UP000274131">
    <property type="component" value="Unassembled WGS sequence"/>
</dbReference>
<dbReference type="WBParaSite" id="EVEC_0000103001-mRNA-1">
    <property type="protein sequence ID" value="EVEC_0000103001-mRNA-1"/>
    <property type="gene ID" value="EVEC_0000103001"/>
</dbReference>
<dbReference type="EMBL" id="UXUI01007134">
    <property type="protein sequence ID" value="VDD85595.1"/>
    <property type="molecule type" value="Genomic_DNA"/>
</dbReference>
<reference evidence="4 5" key="2">
    <citation type="submission" date="2018-10" db="EMBL/GenBank/DDBJ databases">
        <authorList>
            <consortium name="Pathogen Informatics"/>
        </authorList>
    </citation>
    <scope>NUCLEOTIDE SEQUENCE [LARGE SCALE GENOMIC DNA]</scope>
</reference>
<evidence type="ECO:0000313" key="4">
    <source>
        <dbReference type="EMBL" id="VDD85595.1"/>
    </source>
</evidence>
<protein>
    <recommendedName>
        <fullName evidence="2">Isochorismatase domain-containing protein 1</fullName>
    </recommendedName>
</protein>
<sequence>MGSTERRAIHRLTSQKTVLLLCDIQEAFRAPVAHFAEIVEVSKQLLSAFIVLGMKVIATEQYPKGLGRTVQELEIEKHPVTVFEKKKFSMCIPPVIAEIGDHYDSAVLCGVESHVCVLHTAFDLLERGIHVYVVANAVSSRSKTDRFFALRQLEKAGAVVTTSECVILGLIGGADHPKFKEIQAIIKTPAPDTGLYPAFSCQ</sequence>
<reference evidence="6" key="1">
    <citation type="submission" date="2017-02" db="UniProtKB">
        <authorList>
            <consortium name="WormBaseParasite"/>
        </authorList>
    </citation>
    <scope>IDENTIFICATION</scope>
</reference>